<dbReference type="Pfam" id="PF00427">
    <property type="entry name" value="PBS_linker_poly"/>
    <property type="match status" value="3"/>
</dbReference>
<keyword evidence="7" id="KW-0042">Antenna complex</keyword>
<keyword evidence="15" id="KW-0456">Lyase</keyword>
<evidence type="ECO:0000256" key="11">
    <source>
        <dbReference type="ARBA" id="ARBA00022982"/>
    </source>
</evidence>
<evidence type="ECO:0000256" key="18">
    <source>
        <dbReference type="ARBA" id="ARBA00029643"/>
    </source>
</evidence>
<keyword evidence="10 21" id="KW-0605">Phycobilisome</keyword>
<proteinExistence type="inferred from homology"/>
<dbReference type="PANTHER" id="PTHR34011">
    <property type="entry name" value="PHYCOBILISOME 32.1 KDA LINKER POLYPEPTIDE, PHYCOCYANIN-ASSOCIATED, ROD 2-RELATED"/>
    <property type="match status" value="1"/>
</dbReference>
<dbReference type="PANTHER" id="PTHR34011:SF6">
    <property type="entry name" value="PHYCOBILIPROTEIN APCE"/>
    <property type="match status" value="1"/>
</dbReference>
<accession>A0A0B5VQR2</accession>
<geneLocation type="plastid" evidence="23"/>
<evidence type="ECO:0000256" key="1">
    <source>
        <dbReference type="ARBA" id="ARBA00004185"/>
    </source>
</evidence>
<sequence>MIVKASGGSNLVQPKLYKTASLSSILQAEQQDRFLELGELNQLVSFFSSGNRRLEVAQVISNNANYLVSQAANKIFVGGSAISYLERPQASFLNTEISSEISTSQQLSGNASTNFFSNISSSLFDAGEALPPGFKPISVVKYGPGRMKKSLRDLDWFLRYLTYAIVAGDTNILSVNIRGLRELIDNACSSAAVIVALREMRKSCVTLFNDNLDNKQLVAKYFNILIIEFESSKLGDKIRKRQSKDLQGLRLPQVYNKAGSPNQRFIMKSSLSNAEKQLVIRACYRQVFERDIKKAYSLAFKDLESQVITGKLSVKEFIRLLGKSSIYKGQFNQTFVNSRVIELSFKHFLGRGISSLEEFQKYFSIISQIGINGLVDSLINSQEYSDYFGEETVPYLRTLGEEAQESRNWGPQLRLFNYSTPFKKIPDFITLFADYKSKVPNQHPYGLSNDPINIQFGAIFIDNTIGLKTKSSFLTRDTRRLLVRYGPGIYNQISSPNLRNVKPNVIAPFIFSTKNKNLNIKQLISAVYLKVFGRFVYTEELLSIIKYEKKFESQVISVREFIRLLIKSALFRSLYWDNLYICKAIEYIHIKLIGRPTYSRQEINKYFDIAYKKGYYSMIDSILDSSEYGESFSDFIVPYERYIVPSAAFSRGLSTNFNIKRVQSNLINSIDSRLKLDSVNLNSKINQGVTRKRDQFKIFSISNDSNNFQRLQVLRAAYRQVFERDLSTFRVGQEFTDLEKSFLNSSIDVKSLIKKLAISNLYLKEFYNPYPNTKVIELGTKHFLGRAPNNQSEIRYYNQILAARGLRYFILVLLDSTEYEQVFSSNTVPYRRYPTLPAANFPNTERLYNSLTKQNKILVVPSFDLKGIY</sequence>
<evidence type="ECO:0000313" key="23">
    <source>
        <dbReference type="EMBL" id="AJH65957.1"/>
    </source>
</evidence>
<keyword evidence="11" id="KW-0249">Electron transport</keyword>
<dbReference type="InterPro" id="IPR009050">
    <property type="entry name" value="Globin-like_sf"/>
</dbReference>
<keyword evidence="14" id="KW-0472">Membrane</keyword>
<keyword evidence="8 23" id="KW-0934">Plastid</keyword>
<evidence type="ECO:0000256" key="14">
    <source>
        <dbReference type="ARBA" id="ARBA00023136"/>
    </source>
</evidence>
<dbReference type="SMR" id="A0A0B5VQR2"/>
<name>A0A0B5VQR2_9FLOR</name>
<evidence type="ECO:0000256" key="4">
    <source>
        <dbReference type="ARBA" id="ARBA00022448"/>
    </source>
</evidence>
<organism evidence="23">
    <name type="scientific">Vertebrata lanosa</name>
    <dbReference type="NCBI Taxonomy" id="1261582"/>
    <lineage>
        <taxon>Eukaryota</taxon>
        <taxon>Rhodophyta</taxon>
        <taxon>Florideophyceae</taxon>
        <taxon>Rhodymeniophycidae</taxon>
        <taxon>Ceramiales</taxon>
        <taxon>Rhodomelaceae</taxon>
        <taxon>Polysiphonioideae</taxon>
        <taxon>Vertebrata</taxon>
    </lineage>
</organism>
<dbReference type="InterPro" id="IPR038719">
    <property type="entry name" value="Phycobilisome_asu/bsu_sf"/>
</dbReference>
<keyword evidence="13" id="KW-0793">Thylakoid</keyword>
<comment type="subcellular location">
    <subcellularLocation>
        <location evidence="1">Plastid</location>
        <location evidence="1">Chloroplast thylakoid membrane</location>
        <topology evidence="1">Peripheral membrane protein</topology>
        <orientation evidence="1">Stromal side</orientation>
    </subcellularLocation>
</comment>
<keyword evidence="12" id="KW-0157">Chromophore</keyword>
<dbReference type="Gene3D" id="1.10.3130.20">
    <property type="entry name" value="Phycobilisome linker domain"/>
    <property type="match status" value="3"/>
</dbReference>
<evidence type="ECO:0000256" key="12">
    <source>
        <dbReference type="ARBA" id="ARBA00022991"/>
    </source>
</evidence>
<keyword evidence="6" id="KW-0602">Photosynthesis</keyword>
<feature type="domain" description="PBS-linker" evidence="22">
    <location>
        <begin position="488"/>
        <end position="670"/>
    </location>
</feature>
<dbReference type="GeneID" id="23629531"/>
<dbReference type="AlphaFoldDB" id="A0A0B5VQR2"/>
<evidence type="ECO:0000256" key="15">
    <source>
        <dbReference type="ARBA" id="ARBA00023239"/>
    </source>
</evidence>
<dbReference type="Gene3D" id="1.10.490.20">
    <property type="entry name" value="Phycocyanins"/>
    <property type="match status" value="1"/>
</dbReference>
<evidence type="ECO:0000256" key="8">
    <source>
        <dbReference type="ARBA" id="ARBA00022640"/>
    </source>
</evidence>
<comment type="function">
    <text evidence="17">This protein is postulated to act both as terminal energy acceptor and as a linker polypeptide that stabilizes the phycobilisome architecture. May have intrinsic bilin lyase activity.</text>
</comment>
<dbReference type="EMBL" id="KP308097">
    <property type="protein sequence ID" value="AJH65957.1"/>
    <property type="molecule type" value="Genomic_DNA"/>
</dbReference>
<evidence type="ECO:0000256" key="13">
    <source>
        <dbReference type="ARBA" id="ARBA00023078"/>
    </source>
</evidence>
<evidence type="ECO:0000256" key="5">
    <source>
        <dbReference type="ARBA" id="ARBA00022528"/>
    </source>
</evidence>
<dbReference type="RefSeq" id="YP_009122199.1">
    <property type="nucleotide sequence ID" value="NC_026523.1"/>
</dbReference>
<dbReference type="GO" id="GO:0016829">
    <property type="term" value="F:lyase activity"/>
    <property type="evidence" value="ECO:0007669"/>
    <property type="project" value="UniProtKB-KW"/>
</dbReference>
<keyword evidence="5" id="KW-0150">Chloroplast</keyword>
<feature type="domain" description="PBS-linker" evidence="22">
    <location>
        <begin position="245"/>
        <end position="425"/>
    </location>
</feature>
<evidence type="ECO:0000256" key="2">
    <source>
        <dbReference type="ARBA" id="ARBA00008182"/>
    </source>
</evidence>
<evidence type="ECO:0000256" key="17">
    <source>
        <dbReference type="ARBA" id="ARBA00025203"/>
    </source>
</evidence>
<evidence type="ECO:0000256" key="19">
    <source>
        <dbReference type="ARBA" id="ARBA00031629"/>
    </source>
</evidence>
<evidence type="ECO:0000256" key="10">
    <source>
        <dbReference type="ARBA" id="ARBA00022738"/>
    </source>
</evidence>
<comment type="similarity">
    <text evidence="2">Belongs to the phycobiliprotein family.</text>
</comment>
<dbReference type="GO" id="GO:0009535">
    <property type="term" value="C:chloroplast thylakoid membrane"/>
    <property type="evidence" value="ECO:0007669"/>
    <property type="project" value="UniProtKB-SubCell"/>
</dbReference>
<feature type="domain" description="PBS-linker" evidence="22">
    <location>
        <begin position="679"/>
        <end position="856"/>
    </location>
</feature>
<evidence type="ECO:0000256" key="20">
    <source>
        <dbReference type="ARBA" id="ARBA00033322"/>
    </source>
</evidence>
<evidence type="ECO:0000256" key="7">
    <source>
        <dbReference type="ARBA" id="ARBA00022549"/>
    </source>
</evidence>
<evidence type="ECO:0000259" key="22">
    <source>
        <dbReference type="PROSITE" id="PS51445"/>
    </source>
</evidence>
<dbReference type="GO" id="GO:0015979">
    <property type="term" value="P:photosynthesis"/>
    <property type="evidence" value="ECO:0007669"/>
    <property type="project" value="UniProtKB-KW"/>
</dbReference>
<evidence type="ECO:0000256" key="9">
    <source>
        <dbReference type="ARBA" id="ARBA00022737"/>
    </source>
</evidence>
<keyword evidence="16" id="KW-0089">Bile pigment</keyword>
<dbReference type="PROSITE" id="PS51445">
    <property type="entry name" value="PBS_LINKER"/>
    <property type="match status" value="3"/>
</dbReference>
<evidence type="ECO:0000256" key="21">
    <source>
        <dbReference type="PROSITE-ProRule" id="PRU00775"/>
    </source>
</evidence>
<gene>
    <name evidence="23" type="primary">apcE</name>
</gene>
<keyword evidence="9" id="KW-0677">Repeat</keyword>
<comment type="similarity">
    <text evidence="21">Belongs to the phycobilisome linker protein family.</text>
</comment>
<dbReference type="InterPro" id="IPR001297">
    <property type="entry name" value="PBS_linker_dom"/>
</dbReference>
<dbReference type="SUPFAM" id="SSF46458">
    <property type="entry name" value="Globin-like"/>
    <property type="match status" value="1"/>
</dbReference>
<evidence type="ECO:0000256" key="3">
    <source>
        <dbReference type="ARBA" id="ARBA00018674"/>
    </source>
</evidence>
<protein>
    <recommendedName>
        <fullName evidence="3">Phycobiliprotein ApcE</fullName>
    </recommendedName>
    <alternativeName>
        <fullName evidence="20">Anchor polypeptide</fullName>
    </alternativeName>
    <alternativeName>
        <fullName evidence="19">PBS-anchor protein</fullName>
    </alternativeName>
    <alternativeName>
        <fullName evidence="18">Phycobilisome linker polypeptide</fullName>
    </alternativeName>
</protein>
<dbReference type="InterPro" id="IPR038255">
    <property type="entry name" value="PBS_linker_sf"/>
</dbReference>
<keyword evidence="4" id="KW-0813">Transport</keyword>
<reference evidence="23" key="1">
    <citation type="journal article" date="2015" name="J. Phycol.">
        <title>The Choreocolax polysiphoniae plastid forces a reevaluation of the evolutionary pathways to parasitism in red algae.</title>
        <authorList>
            <person name="Salomaki E.D."/>
            <person name="Nickles K.R."/>
            <person name="Lane C.E."/>
        </authorList>
    </citation>
    <scope>NUCLEOTIDE SEQUENCE</scope>
</reference>
<evidence type="ECO:0000256" key="6">
    <source>
        <dbReference type="ARBA" id="ARBA00022531"/>
    </source>
</evidence>
<dbReference type="GO" id="GO:0030089">
    <property type="term" value="C:phycobilisome"/>
    <property type="evidence" value="ECO:0007669"/>
    <property type="project" value="UniProtKB-UniRule"/>
</dbReference>
<dbReference type="InterPro" id="IPR012128">
    <property type="entry name" value="Phycobilisome_asu/bsu"/>
</dbReference>
<evidence type="ECO:0000256" key="16">
    <source>
        <dbReference type="ARBA" id="ARBA00023307"/>
    </source>
</evidence>
<dbReference type="Pfam" id="PF00502">
    <property type="entry name" value="Phycobilisome"/>
    <property type="match status" value="2"/>
</dbReference>